<dbReference type="Pfam" id="PF04542">
    <property type="entry name" value="Sigma70_r2"/>
    <property type="match status" value="1"/>
</dbReference>
<dbReference type="SUPFAM" id="SSF88659">
    <property type="entry name" value="Sigma3 and sigma4 domains of RNA polymerase sigma factors"/>
    <property type="match status" value="2"/>
</dbReference>
<gene>
    <name evidence="12" type="primary">rpoD</name>
    <name evidence="12" type="ORF">CARN2_3574</name>
</gene>
<dbReference type="PANTHER" id="PTHR30603">
    <property type="entry name" value="RNA POLYMERASE SIGMA FACTOR RPO"/>
    <property type="match status" value="1"/>
</dbReference>
<dbReference type="FunFam" id="1.10.10.10:FF:000002">
    <property type="entry name" value="RNA polymerase sigma factor SigA"/>
    <property type="match status" value="1"/>
</dbReference>
<dbReference type="SUPFAM" id="SSF88946">
    <property type="entry name" value="Sigma2 domain of RNA polymerase sigma factors"/>
    <property type="match status" value="1"/>
</dbReference>
<feature type="compositionally biased region" description="Low complexity" evidence="9">
    <location>
        <begin position="70"/>
        <end position="84"/>
    </location>
</feature>
<evidence type="ECO:0000256" key="2">
    <source>
        <dbReference type="ARBA" id="ARBA00022490"/>
    </source>
</evidence>
<evidence type="ECO:0000256" key="3">
    <source>
        <dbReference type="ARBA" id="ARBA00023015"/>
    </source>
</evidence>
<dbReference type="PROSITE" id="PS00716">
    <property type="entry name" value="SIGMA70_2"/>
    <property type="match status" value="1"/>
</dbReference>
<dbReference type="EMBL" id="CABM01000048">
    <property type="protein sequence ID" value="CBH98098.1"/>
    <property type="molecule type" value="Genomic_DNA"/>
</dbReference>
<dbReference type="FunFam" id="1.10.601.10:FF:000001">
    <property type="entry name" value="RNA polymerase sigma factor SigA"/>
    <property type="match status" value="1"/>
</dbReference>
<dbReference type="InterPro" id="IPR050239">
    <property type="entry name" value="Sigma-70_RNA_pol_init_factors"/>
</dbReference>
<name>E6PT41_9ZZZZ</name>
<dbReference type="Gene3D" id="1.10.10.10">
    <property type="entry name" value="Winged helix-like DNA-binding domain superfamily/Winged helix DNA-binding domain"/>
    <property type="match status" value="2"/>
</dbReference>
<feature type="domain" description="RNA polymerase sigma-70" evidence="11">
    <location>
        <begin position="763"/>
        <end position="789"/>
    </location>
</feature>
<dbReference type="HAMAP" id="MF_00963">
    <property type="entry name" value="Sigma70_RpoD_SigA"/>
    <property type="match status" value="1"/>
</dbReference>
<dbReference type="Gene3D" id="1.10.601.10">
    <property type="entry name" value="RNA Polymerase Primary Sigma Factor"/>
    <property type="match status" value="1"/>
</dbReference>
<dbReference type="InterPro" id="IPR042189">
    <property type="entry name" value="RNA_pol_sigma_70_r1_1_sf"/>
</dbReference>
<evidence type="ECO:0000259" key="11">
    <source>
        <dbReference type="PROSITE" id="PS00716"/>
    </source>
</evidence>
<dbReference type="InterPro" id="IPR009042">
    <property type="entry name" value="RNA_pol_sigma70_r1_2"/>
</dbReference>
<dbReference type="GO" id="GO:0016987">
    <property type="term" value="F:sigma factor activity"/>
    <property type="evidence" value="ECO:0007669"/>
    <property type="project" value="UniProtKB-KW"/>
</dbReference>
<dbReference type="InterPro" id="IPR007630">
    <property type="entry name" value="RNA_pol_sigma70_r4"/>
</dbReference>
<dbReference type="Pfam" id="PF03979">
    <property type="entry name" value="Sigma70_r1_1"/>
    <property type="match status" value="1"/>
</dbReference>
<proteinExistence type="inferred from homology"/>
<comment type="caution">
    <text evidence="12">The sequence shown here is derived from an EMBL/GenBank/DDBJ whole genome shotgun (WGS) entry which is preliminary data.</text>
</comment>
<dbReference type="InterPro" id="IPR013324">
    <property type="entry name" value="RNA_pol_sigma_r3/r4-like"/>
</dbReference>
<evidence type="ECO:0000256" key="7">
    <source>
        <dbReference type="ARBA" id="ARBA00073948"/>
    </source>
</evidence>
<dbReference type="InterPro" id="IPR028630">
    <property type="entry name" value="Sigma70_RpoD"/>
</dbReference>
<evidence type="ECO:0000256" key="4">
    <source>
        <dbReference type="ARBA" id="ARBA00023082"/>
    </source>
</evidence>
<keyword evidence="4" id="KW-0731">Sigma factor</keyword>
<evidence type="ECO:0000313" key="12">
    <source>
        <dbReference type="EMBL" id="CBH98098.1"/>
    </source>
</evidence>
<dbReference type="InterPro" id="IPR000943">
    <property type="entry name" value="RNA_pol_sigma70"/>
</dbReference>
<dbReference type="InterPro" id="IPR014284">
    <property type="entry name" value="RNA_pol_sigma-70_dom"/>
</dbReference>
<dbReference type="GO" id="GO:0006352">
    <property type="term" value="P:DNA-templated transcription initiation"/>
    <property type="evidence" value="ECO:0007669"/>
    <property type="project" value="InterPro"/>
</dbReference>
<dbReference type="InterPro" id="IPR007627">
    <property type="entry name" value="RNA_pol_sigma70_r2"/>
</dbReference>
<dbReference type="PROSITE" id="PS00715">
    <property type="entry name" value="SIGMA70_1"/>
    <property type="match status" value="1"/>
</dbReference>
<dbReference type="NCBIfam" id="NF004208">
    <property type="entry name" value="PRK05658.1"/>
    <property type="match status" value="1"/>
</dbReference>
<dbReference type="Pfam" id="PF00140">
    <property type="entry name" value="Sigma70_r1_2"/>
    <property type="match status" value="1"/>
</dbReference>
<keyword evidence="8" id="KW-0175">Coiled coil</keyword>
<dbReference type="InterPro" id="IPR012760">
    <property type="entry name" value="RNA_pol_sigma_RpoD_C"/>
</dbReference>
<feature type="domain" description="RNA polymerase sigma-70" evidence="10">
    <location>
        <begin position="594"/>
        <end position="607"/>
    </location>
</feature>
<dbReference type="InterPro" id="IPR007127">
    <property type="entry name" value="RNA_pol_sigma_70_r1_1"/>
</dbReference>
<dbReference type="InterPro" id="IPR007631">
    <property type="entry name" value="RNA_pol_sigma_70_non-ess"/>
</dbReference>
<feature type="region of interest" description="Disordered" evidence="9">
    <location>
        <begin position="1"/>
        <end position="93"/>
    </location>
</feature>
<dbReference type="NCBIfam" id="TIGR02393">
    <property type="entry name" value="RpoD_Cterm"/>
    <property type="match status" value="1"/>
</dbReference>
<evidence type="ECO:0000256" key="5">
    <source>
        <dbReference type="ARBA" id="ARBA00023125"/>
    </source>
</evidence>
<dbReference type="AlphaFoldDB" id="E6PT41"/>
<evidence type="ECO:0000256" key="6">
    <source>
        <dbReference type="ARBA" id="ARBA00023163"/>
    </source>
</evidence>
<dbReference type="PANTHER" id="PTHR30603:SF60">
    <property type="entry name" value="RNA POLYMERASE SIGMA FACTOR RPOD"/>
    <property type="match status" value="1"/>
</dbReference>
<dbReference type="Pfam" id="PF04546">
    <property type="entry name" value="Sigma70_ner"/>
    <property type="match status" value="1"/>
</dbReference>
<feature type="region of interest" description="Disordered" evidence="9">
    <location>
        <begin position="115"/>
        <end position="175"/>
    </location>
</feature>
<evidence type="ECO:0000256" key="9">
    <source>
        <dbReference type="SAM" id="MobiDB-lite"/>
    </source>
</evidence>
<dbReference type="InterPro" id="IPR007624">
    <property type="entry name" value="RNA_pol_sigma70_r3"/>
</dbReference>
<keyword evidence="5" id="KW-0238">DNA-binding</keyword>
<dbReference type="InterPro" id="IPR036388">
    <property type="entry name" value="WH-like_DNA-bd_sf"/>
</dbReference>
<feature type="compositionally biased region" description="Low complexity" evidence="9">
    <location>
        <begin position="1"/>
        <end position="57"/>
    </location>
</feature>
<feature type="compositionally biased region" description="Low complexity" evidence="9">
    <location>
        <begin position="121"/>
        <end position="134"/>
    </location>
</feature>
<dbReference type="Pfam" id="PF04545">
    <property type="entry name" value="Sigma70_r4"/>
    <property type="match status" value="1"/>
</dbReference>
<keyword evidence="2" id="KW-0963">Cytoplasm</keyword>
<dbReference type="GO" id="GO:0003677">
    <property type="term" value="F:DNA binding"/>
    <property type="evidence" value="ECO:0007669"/>
    <property type="project" value="UniProtKB-KW"/>
</dbReference>
<dbReference type="Gene3D" id="1.10.220.120">
    <property type="entry name" value="Sigma-70 factor, region 1.1"/>
    <property type="match status" value="1"/>
</dbReference>
<keyword evidence="3" id="KW-0805">Transcription regulation</keyword>
<comment type="similarity">
    <text evidence="1">Belongs to the sigma-70 factor family.</text>
</comment>
<evidence type="ECO:0000256" key="1">
    <source>
        <dbReference type="ARBA" id="ARBA00007788"/>
    </source>
</evidence>
<dbReference type="Pfam" id="PF04539">
    <property type="entry name" value="Sigma70_r3"/>
    <property type="match status" value="1"/>
</dbReference>
<keyword evidence="6" id="KW-0804">Transcription</keyword>
<organism evidence="12">
    <name type="scientific">mine drainage metagenome</name>
    <dbReference type="NCBI Taxonomy" id="410659"/>
    <lineage>
        <taxon>unclassified sequences</taxon>
        <taxon>metagenomes</taxon>
        <taxon>ecological metagenomes</taxon>
    </lineage>
</organism>
<dbReference type="CDD" id="cd06171">
    <property type="entry name" value="Sigma70_r4"/>
    <property type="match status" value="1"/>
</dbReference>
<feature type="compositionally biased region" description="Basic and acidic residues" evidence="9">
    <location>
        <begin position="135"/>
        <end position="153"/>
    </location>
</feature>
<dbReference type="InterPro" id="IPR013325">
    <property type="entry name" value="RNA_pol_sigma_r2"/>
</dbReference>
<feature type="coiled-coil region" evidence="8">
    <location>
        <begin position="549"/>
        <end position="576"/>
    </location>
</feature>
<dbReference type="NCBIfam" id="TIGR02937">
    <property type="entry name" value="sigma70-ECF"/>
    <property type="match status" value="1"/>
</dbReference>
<sequence length="805" mass="89290">MTQPKSAPSKAKAQAGSSKTKASASAGLASKAPAQTARTTPAAKPASASRKASASSSHKPQDMPTKKPVSTAAQKTTTSKAAKPVLKEVKAAKVVEPVATKAPATPNAAALAKLAERGAAKAKAAAALAASKPQSKADKKNLPGDDFRAHMPDDADDGATPSAPMPRGRRPSRAKEKQLLKEFGYDDSNVTEEELGRRRQRLKNLIKLGKTRGFLTYGEINDHLPDNLADPDLLETIISMLNDMGIAVYEQAPDAQTLLLNQHGPTASSEEEAEEEAEAALSSVDSEFGRTTDPVRMYMREMGTVELLTREGEIVIAKRIEEGLRKMMLAISASPATVAEILAMAARIAGNQLPVDEVVDGMVSDDESDDYVAEEDVDFALADEAEEDDEEAAAAASSVKLEELKAKALERFAQVHDAFMKMRRSYDKDGYRSPSYLKAQDQISKNLMEVRFTARTVEKLCDLLRSQVDEVRRHEREIRRIVVDRCGMPQEEFIKSFPGHQLDLKWAEKLAASNKPYAPILARNLPSVQELQQRLIDTQTRVVVPLQDFKDINAQMSRGEQEAREAKREMIEANLRLVISIAKKYTNRGLQFLDLIQEGNVGLMKAVDKFEYRRGYKFSTYATWWIRQAITRSIADQARTIRIPVHMIETINKVNRISRQYLQETGTEPDAAMLAEKMEMPEDKVRKIMKIAKEPISMETPIGDDDDSHLGDFIEDTGMLAPTDAALQASLREVVKDILDSLTPREAKVLRMRFGIEMANDHTLEEVGKQFDVTRERIRQIEAKALRKLKHPTRSDKLRSFLDSL</sequence>
<accession>E6PT41</accession>
<dbReference type="FunFam" id="1.10.10.10:FF:000004">
    <property type="entry name" value="RNA polymerase sigma factor SigA"/>
    <property type="match status" value="1"/>
</dbReference>
<evidence type="ECO:0000259" key="10">
    <source>
        <dbReference type="PROSITE" id="PS00715"/>
    </source>
</evidence>
<dbReference type="PRINTS" id="PR00046">
    <property type="entry name" value="SIGMA70FCT"/>
</dbReference>
<protein>
    <recommendedName>
        <fullName evidence="7">RNA polymerase principal sigma factor HrdB</fullName>
    </recommendedName>
</protein>
<evidence type="ECO:0000256" key="8">
    <source>
        <dbReference type="SAM" id="Coils"/>
    </source>
</evidence>
<reference evidence="12" key="1">
    <citation type="submission" date="2009-10" db="EMBL/GenBank/DDBJ databases">
        <title>Diversity of trophic interactions inside an arsenic-rich microbial ecosystem.</title>
        <authorList>
            <person name="Bertin P.N."/>
            <person name="Heinrich-Salmeron A."/>
            <person name="Pelletier E."/>
            <person name="Goulhen-Chollet F."/>
            <person name="Arsene-Ploetze F."/>
            <person name="Gallien S."/>
            <person name="Calteau A."/>
            <person name="Vallenet D."/>
            <person name="Casiot C."/>
            <person name="Chane-Woon-Ming B."/>
            <person name="Giloteaux L."/>
            <person name="Barakat M."/>
            <person name="Bonnefoy V."/>
            <person name="Bruneel O."/>
            <person name="Chandler M."/>
            <person name="Cleiss J."/>
            <person name="Duran R."/>
            <person name="Elbaz-Poulichet F."/>
            <person name="Fonknechten N."/>
            <person name="Lauga B."/>
            <person name="Mornico D."/>
            <person name="Ortet P."/>
            <person name="Schaeffer C."/>
            <person name="Siguier P."/>
            <person name="Alexander Thil Smith A."/>
            <person name="Van Dorsselaer A."/>
            <person name="Weissenbach J."/>
            <person name="Medigue C."/>
            <person name="Le Paslier D."/>
        </authorList>
    </citation>
    <scope>NUCLEOTIDE SEQUENCE</scope>
</reference>